<keyword evidence="6" id="KW-0571">Peptide transport</keyword>
<evidence type="ECO:0000256" key="2">
    <source>
        <dbReference type="ARBA" id="ARBA00022448"/>
    </source>
</evidence>
<dbReference type="InterPro" id="IPR035906">
    <property type="entry name" value="MetI-like_sf"/>
</dbReference>
<comment type="similarity">
    <text evidence="10">Belongs to the binding-protein-dependent transport system permease family. OppBC subfamily.</text>
</comment>
<evidence type="ECO:0000256" key="7">
    <source>
        <dbReference type="ARBA" id="ARBA00022927"/>
    </source>
</evidence>
<evidence type="ECO:0000256" key="6">
    <source>
        <dbReference type="ARBA" id="ARBA00022856"/>
    </source>
</evidence>
<dbReference type="CDD" id="cd06261">
    <property type="entry name" value="TM_PBP2"/>
    <property type="match status" value="1"/>
</dbReference>
<feature type="transmembrane region" description="Helical" evidence="12">
    <location>
        <begin position="264"/>
        <end position="284"/>
    </location>
</feature>
<comment type="subcellular location">
    <subcellularLocation>
        <location evidence="1">Cell inner membrane</location>
        <topology evidence="1">Multi-pass membrane protein</topology>
    </subcellularLocation>
    <subcellularLocation>
        <location evidence="12">Cell membrane</location>
        <topology evidence="12">Multi-pass membrane protein</topology>
    </subcellularLocation>
</comment>
<name>A0A2A9CS45_9ACTN</name>
<dbReference type="PANTHER" id="PTHR43386:SF2">
    <property type="entry name" value="OLIGOPEPTIDE TRANSPORT SYSTEM PERMEASE PROTEIN OPPC"/>
    <property type="match status" value="1"/>
</dbReference>
<dbReference type="Gene3D" id="1.10.3720.10">
    <property type="entry name" value="MetI-like"/>
    <property type="match status" value="1"/>
</dbReference>
<keyword evidence="4" id="KW-0997">Cell inner membrane</keyword>
<evidence type="ECO:0000256" key="11">
    <source>
        <dbReference type="ARBA" id="ARBA00072251"/>
    </source>
</evidence>
<evidence type="ECO:0000256" key="12">
    <source>
        <dbReference type="RuleBase" id="RU363032"/>
    </source>
</evidence>
<dbReference type="Pfam" id="PF12911">
    <property type="entry name" value="OppC_N"/>
    <property type="match status" value="1"/>
</dbReference>
<evidence type="ECO:0000313" key="15">
    <source>
        <dbReference type="Proteomes" id="UP000226079"/>
    </source>
</evidence>
<reference evidence="14 15" key="1">
    <citation type="submission" date="2017-10" db="EMBL/GenBank/DDBJ databases">
        <title>Sequencing the genomes of 1000 actinobacteria strains.</title>
        <authorList>
            <person name="Klenk H.-P."/>
        </authorList>
    </citation>
    <scope>NUCLEOTIDE SEQUENCE [LARGE SCALE GENOMIC DNA]</scope>
    <source>
        <strain evidence="14 15">DSM 15597</strain>
    </source>
</reference>
<evidence type="ECO:0000256" key="5">
    <source>
        <dbReference type="ARBA" id="ARBA00022692"/>
    </source>
</evidence>
<keyword evidence="9 12" id="KW-0472">Membrane</keyword>
<dbReference type="SUPFAM" id="SSF161098">
    <property type="entry name" value="MetI-like"/>
    <property type="match status" value="1"/>
</dbReference>
<dbReference type="EMBL" id="PDJC01000001">
    <property type="protein sequence ID" value="PFG17253.1"/>
    <property type="molecule type" value="Genomic_DNA"/>
</dbReference>
<dbReference type="PANTHER" id="PTHR43386">
    <property type="entry name" value="OLIGOPEPTIDE TRANSPORT SYSTEM PERMEASE PROTEIN APPC"/>
    <property type="match status" value="1"/>
</dbReference>
<dbReference type="InterPro" id="IPR000515">
    <property type="entry name" value="MetI-like"/>
</dbReference>
<dbReference type="OrthoDB" id="8906042at2"/>
<feature type="transmembrane region" description="Helical" evidence="12">
    <location>
        <begin position="96"/>
        <end position="120"/>
    </location>
</feature>
<feature type="transmembrane region" description="Helical" evidence="12">
    <location>
        <begin position="32"/>
        <end position="53"/>
    </location>
</feature>
<keyword evidence="5 12" id="KW-0812">Transmembrane</keyword>
<dbReference type="Proteomes" id="UP000226079">
    <property type="component" value="Unassembled WGS sequence"/>
</dbReference>
<dbReference type="GO" id="GO:0015833">
    <property type="term" value="P:peptide transport"/>
    <property type="evidence" value="ECO:0007669"/>
    <property type="project" value="UniProtKB-KW"/>
</dbReference>
<evidence type="ECO:0000256" key="4">
    <source>
        <dbReference type="ARBA" id="ARBA00022519"/>
    </source>
</evidence>
<evidence type="ECO:0000259" key="13">
    <source>
        <dbReference type="PROSITE" id="PS50928"/>
    </source>
</evidence>
<dbReference type="AlphaFoldDB" id="A0A2A9CS45"/>
<protein>
    <recommendedName>
        <fullName evidence="11">Oligopeptide transport system permease protein OppC</fullName>
    </recommendedName>
</protein>
<evidence type="ECO:0000256" key="9">
    <source>
        <dbReference type="ARBA" id="ARBA00023136"/>
    </source>
</evidence>
<dbReference type="InterPro" id="IPR050366">
    <property type="entry name" value="BP-dependent_transpt_permease"/>
</dbReference>
<evidence type="ECO:0000256" key="8">
    <source>
        <dbReference type="ARBA" id="ARBA00022989"/>
    </source>
</evidence>
<evidence type="ECO:0000256" key="1">
    <source>
        <dbReference type="ARBA" id="ARBA00004429"/>
    </source>
</evidence>
<dbReference type="RefSeq" id="WP_098460698.1">
    <property type="nucleotide sequence ID" value="NZ_PDJC01000001.1"/>
</dbReference>
<dbReference type="GO" id="GO:0055085">
    <property type="term" value="P:transmembrane transport"/>
    <property type="evidence" value="ECO:0007669"/>
    <property type="project" value="InterPro"/>
</dbReference>
<keyword evidence="8 12" id="KW-1133">Transmembrane helix</keyword>
<dbReference type="InterPro" id="IPR025966">
    <property type="entry name" value="OppC_N"/>
</dbReference>
<feature type="domain" description="ABC transmembrane type-1" evidence="13">
    <location>
        <begin position="92"/>
        <end position="284"/>
    </location>
</feature>
<evidence type="ECO:0000256" key="10">
    <source>
        <dbReference type="ARBA" id="ARBA00024202"/>
    </source>
</evidence>
<proteinExistence type="inferred from homology"/>
<feature type="transmembrane region" description="Helical" evidence="12">
    <location>
        <begin position="158"/>
        <end position="177"/>
    </location>
</feature>
<dbReference type="PROSITE" id="PS50928">
    <property type="entry name" value="ABC_TM1"/>
    <property type="match status" value="1"/>
</dbReference>
<dbReference type="GO" id="GO:0015031">
    <property type="term" value="P:protein transport"/>
    <property type="evidence" value="ECO:0007669"/>
    <property type="project" value="UniProtKB-KW"/>
</dbReference>
<dbReference type="Pfam" id="PF00528">
    <property type="entry name" value="BPD_transp_1"/>
    <property type="match status" value="1"/>
</dbReference>
<gene>
    <name evidence="14" type="ORF">ATK74_1819</name>
</gene>
<accession>A0A2A9CS45</accession>
<dbReference type="GO" id="GO:0005886">
    <property type="term" value="C:plasma membrane"/>
    <property type="evidence" value="ECO:0007669"/>
    <property type="project" value="UniProtKB-SubCell"/>
</dbReference>
<comment type="caution">
    <text evidence="14">The sequence shown here is derived from an EMBL/GenBank/DDBJ whole genome shotgun (WGS) entry which is preliminary data.</text>
</comment>
<keyword evidence="2 12" id="KW-0813">Transport</keyword>
<sequence>MSTATSAIAAKPAKRLTRGRLIWRRFLRNKTAVVGAIGIVFLFGLTLFGQYFLYWKFDDIDTNAFLMPPDSAHLLGTTQAGRDVLALTIRGLGKSLLIGFLVAMISTSLAAMVGASAAYLGGWYEKAMLWIIDLLLVVPSFFLIAVATKGAPEGESSWLILVVLLAIFAWPLSARVVRSLTLSIREREYVLAAKFMGISPFRIIVRHILPNASSLLIIDATLGVGGAILSETGLSYFGFGVQAPDTSLGTLIGEGANMATTFPWIFLGPASVLVFLVMCVNAIGDGLRDALDPSSASGGQA</sequence>
<keyword evidence="15" id="KW-1185">Reference proteome</keyword>
<keyword evidence="3" id="KW-1003">Cell membrane</keyword>
<evidence type="ECO:0000256" key="3">
    <source>
        <dbReference type="ARBA" id="ARBA00022475"/>
    </source>
</evidence>
<feature type="transmembrane region" description="Helical" evidence="12">
    <location>
        <begin position="127"/>
        <end position="146"/>
    </location>
</feature>
<organism evidence="14 15">
    <name type="scientific">Propionicimonas paludicola</name>
    <dbReference type="NCBI Taxonomy" id="185243"/>
    <lineage>
        <taxon>Bacteria</taxon>
        <taxon>Bacillati</taxon>
        <taxon>Actinomycetota</taxon>
        <taxon>Actinomycetes</taxon>
        <taxon>Propionibacteriales</taxon>
        <taxon>Nocardioidaceae</taxon>
        <taxon>Propionicimonas</taxon>
    </lineage>
</organism>
<keyword evidence="7" id="KW-0653">Protein transport</keyword>
<evidence type="ECO:0000313" key="14">
    <source>
        <dbReference type="EMBL" id="PFG17253.1"/>
    </source>
</evidence>